<feature type="compositionally biased region" description="Low complexity" evidence="1">
    <location>
        <begin position="118"/>
        <end position="131"/>
    </location>
</feature>
<dbReference type="Pfam" id="PF00226">
    <property type="entry name" value="DnaJ"/>
    <property type="match status" value="1"/>
</dbReference>
<dbReference type="VEuPathDB" id="TriTrypDB:LDHU3_24.1590"/>
<evidence type="ECO:0000313" key="3">
    <source>
        <dbReference type="EMBL" id="AYU79216.1"/>
    </source>
</evidence>
<evidence type="ECO:0000313" key="4">
    <source>
        <dbReference type="Proteomes" id="UP000274082"/>
    </source>
</evidence>
<evidence type="ECO:0000256" key="1">
    <source>
        <dbReference type="SAM" id="MobiDB-lite"/>
    </source>
</evidence>
<dbReference type="VEuPathDB" id="TriTrypDB:LdCL_240018400"/>
<dbReference type="VEuPathDB" id="TriTrypDB:LdBPK_241330.1"/>
<name>A0A3Q8ICX0_LEIDO</name>
<organism evidence="3 4">
    <name type="scientific">Leishmania donovani</name>
    <dbReference type="NCBI Taxonomy" id="5661"/>
    <lineage>
        <taxon>Eukaryota</taxon>
        <taxon>Discoba</taxon>
        <taxon>Euglenozoa</taxon>
        <taxon>Kinetoplastea</taxon>
        <taxon>Metakinetoplastina</taxon>
        <taxon>Trypanosomatida</taxon>
        <taxon>Trypanosomatidae</taxon>
        <taxon>Leishmaniinae</taxon>
        <taxon>Leishmania</taxon>
    </lineage>
</organism>
<protein>
    <submittedName>
        <fullName evidence="3">DNAJ-domain protein, putative</fullName>
    </submittedName>
</protein>
<sequence length="808" mass="88103">MLRRSHPWRVMTPRQALRVLSLSPTADLTPASIKKAYIRQTLQCHPDLHPNNPNANENFRNLSDAFRVALKALEAQRGGGSAAGRRSTTSGAVDLYDPQEALESLRQAMIAYHRHQQSSEAPSTPSSSSPPYGKPESHAAGAFFTPTLEDVSSVCQREAVAMRRVHTFCAELPAVLCGSHSAALFEAVAFFHTRYVESMSACVMRFAQNLPIIVRRVVKQRRRYVDNGYLAVVQGIGTGSRPRGQRIEDMAMKPLVLMGALIFDLPEGASNERRQCLGEDAVASGGGSSSTCGASRPADVRVSDELKCIIYPADSIADITAKLGRWEAASFDRLKLELAIVDVNRLMSAMLGLQDEESSGRSEAHLSVEPHLSESSAAAAMVLRTLQKLAGDLCCHFDAAVDSGAVTEAMVEAMRLQDSCDTSASVQDDIAAQSLETPALVAQCRQLAELACPTIRGNIVLTWKAVATDELVKDDAEQADVTTAPMPLVDASQTDSAGKEKGGGKVTPPFLVGRHLTCSTAETLFFSVSVTLTRDLHAFLLRLRGALKRVVQSTNQSKRTLFELLPLRESIVKEEFTRIASDDDADTSPFRYRGPVNCFPRICNMDTHREHQLWKHLYVHREYVAKHAPAMNPLNVFYECFPYDPDAPAHRPSSLDADGNVLAGWVSGGPDGCDNVVITATQLDDPAHFTEWLEEVVEQSSLNRETEEILAKAGVGYVSRDPVLPLANYLSFVKAFAQSTAVRAVLERKDGAPHKGTATPDDIGLAIIVSPSRCDVRDGGRLFIPWYVDPAILLTLLDDADTSQRLDV</sequence>
<reference evidence="3 4" key="1">
    <citation type="journal article" date="2018" name="Sci. Rep.">
        <title>A complete Leishmania donovani reference genome identifies novel genetic variations associated with virulence.</title>
        <authorList>
            <person name="Lypaczewski P."/>
            <person name="Hoshizaki J."/>
            <person name="Zhang W.-W."/>
            <person name="McCall L.-I."/>
            <person name="Torcivia-Rodriguez J."/>
            <person name="Simonyan V."/>
            <person name="Kaur A."/>
            <person name="Dewar K."/>
            <person name="Matlashewski G."/>
        </authorList>
    </citation>
    <scope>NUCLEOTIDE SEQUENCE [LARGE SCALE GENOMIC DNA]</scope>
    <source>
        <strain evidence="3 4">LdCL</strain>
    </source>
</reference>
<accession>A0A3Q8ICX0</accession>
<dbReference type="InterPro" id="IPR036869">
    <property type="entry name" value="J_dom_sf"/>
</dbReference>
<dbReference type="PROSITE" id="PS50076">
    <property type="entry name" value="DNAJ_2"/>
    <property type="match status" value="1"/>
</dbReference>
<feature type="domain" description="J" evidence="2">
    <location>
        <begin position="15"/>
        <end position="100"/>
    </location>
</feature>
<dbReference type="InterPro" id="IPR001623">
    <property type="entry name" value="DnaJ_domain"/>
</dbReference>
<gene>
    <name evidence="3" type="ORF">LdCL_240018400</name>
</gene>
<dbReference type="Proteomes" id="UP000274082">
    <property type="component" value="Chromosome 24"/>
</dbReference>
<dbReference type="AlphaFoldDB" id="A0A3Q8ICX0"/>
<dbReference type="EMBL" id="CP029523">
    <property type="protein sequence ID" value="AYU79216.1"/>
    <property type="molecule type" value="Genomic_DNA"/>
</dbReference>
<keyword evidence="4" id="KW-1185">Reference proteome</keyword>
<dbReference type="SUPFAM" id="SSF46565">
    <property type="entry name" value="Chaperone J-domain"/>
    <property type="match status" value="1"/>
</dbReference>
<dbReference type="OrthoDB" id="259708at2759"/>
<dbReference type="CDD" id="cd06257">
    <property type="entry name" value="DnaJ"/>
    <property type="match status" value="1"/>
</dbReference>
<dbReference type="SMART" id="SM00271">
    <property type="entry name" value="DnaJ"/>
    <property type="match status" value="1"/>
</dbReference>
<proteinExistence type="predicted"/>
<dbReference type="Gene3D" id="1.10.287.110">
    <property type="entry name" value="DnaJ domain"/>
    <property type="match status" value="1"/>
</dbReference>
<feature type="region of interest" description="Disordered" evidence="1">
    <location>
        <begin position="113"/>
        <end position="139"/>
    </location>
</feature>
<evidence type="ECO:0000259" key="2">
    <source>
        <dbReference type="PROSITE" id="PS50076"/>
    </source>
</evidence>